<comment type="caution">
    <text evidence="2">The sequence shown here is derived from an EMBL/GenBank/DDBJ whole genome shotgun (WGS) entry which is preliminary data.</text>
</comment>
<dbReference type="AlphaFoldDB" id="A0A841ZMF4"/>
<organism evidence="2 3">
    <name type="scientific">Listeria aquatica</name>
    <dbReference type="NCBI Taxonomy" id="1494960"/>
    <lineage>
        <taxon>Bacteria</taxon>
        <taxon>Bacillati</taxon>
        <taxon>Bacillota</taxon>
        <taxon>Bacilli</taxon>
        <taxon>Bacillales</taxon>
        <taxon>Listeriaceae</taxon>
        <taxon>Listeria</taxon>
    </lineage>
</organism>
<dbReference type="EMBL" id="JAARRM010000002">
    <property type="protein sequence ID" value="MBC1521323.1"/>
    <property type="molecule type" value="Genomic_DNA"/>
</dbReference>
<evidence type="ECO:0000256" key="1">
    <source>
        <dbReference type="SAM" id="SignalP"/>
    </source>
</evidence>
<accession>A0A841ZMF4</accession>
<proteinExistence type="predicted"/>
<evidence type="ECO:0000313" key="3">
    <source>
        <dbReference type="Proteomes" id="UP000559885"/>
    </source>
</evidence>
<evidence type="ECO:0000313" key="2">
    <source>
        <dbReference type="EMBL" id="MBC1521323.1"/>
    </source>
</evidence>
<dbReference type="Proteomes" id="UP000559885">
    <property type="component" value="Unassembled WGS sequence"/>
</dbReference>
<feature type="chain" id="PRO_5039719875" evidence="1">
    <location>
        <begin position="23"/>
        <end position="125"/>
    </location>
</feature>
<feature type="signal peptide" evidence="1">
    <location>
        <begin position="1"/>
        <end position="22"/>
    </location>
</feature>
<name>A0A841ZMF4_9LIST</name>
<reference evidence="2 3" key="1">
    <citation type="submission" date="2020-03" db="EMBL/GenBank/DDBJ databases">
        <title>Soil Listeria distribution.</title>
        <authorList>
            <person name="Liao J."/>
            <person name="Wiedmann M."/>
        </authorList>
    </citation>
    <scope>NUCLEOTIDE SEQUENCE [LARGE SCALE GENOMIC DNA]</scope>
    <source>
        <strain evidence="2 3">FSL L7-1507</strain>
    </source>
</reference>
<protein>
    <submittedName>
        <fullName evidence="2">Uncharacterized protein</fullName>
    </submittedName>
</protein>
<dbReference type="RefSeq" id="WP_185373169.1">
    <property type="nucleotide sequence ID" value="NZ_JAARRM010000002.1"/>
</dbReference>
<gene>
    <name evidence="2" type="ORF">HB912_06660</name>
</gene>
<sequence>MKKTYLLLGFILIGGGSSFLLADQVHDQYKKITHREDPIVINSNSATLEYGSDTDKFSEKQNVYVPEKKKTESSEKKNLSQLEYELYAIKEARIEPAPLKGATELGLFLKSISGTILFGASYGDA</sequence>
<keyword evidence="1" id="KW-0732">Signal</keyword>